<gene>
    <name evidence="3" type="ORF">FHX50_002117</name>
    <name evidence="4" type="ORF">FHX50_002144</name>
</gene>
<dbReference type="PANTHER" id="PTHR33498:SF1">
    <property type="entry name" value="TRANSPOSASE FOR INSERTION SEQUENCE ELEMENT IS1557"/>
    <property type="match status" value="1"/>
</dbReference>
<evidence type="ECO:0000259" key="2">
    <source>
        <dbReference type="Pfam" id="PF01610"/>
    </source>
</evidence>
<keyword evidence="5" id="KW-1185">Reference proteome</keyword>
<dbReference type="InterPro" id="IPR002560">
    <property type="entry name" value="Transposase_DDE"/>
</dbReference>
<evidence type="ECO:0000313" key="5">
    <source>
        <dbReference type="Proteomes" id="UP000568050"/>
    </source>
</evidence>
<dbReference type="PANTHER" id="PTHR33498">
    <property type="entry name" value="TRANSPOSASE FOR INSERTION SEQUENCE ELEMENT IS1557"/>
    <property type="match status" value="1"/>
</dbReference>
<proteinExistence type="predicted"/>
<feature type="domain" description="Transposase IS204/IS1001/IS1096/IS1165 DDE" evidence="2">
    <location>
        <begin position="75"/>
        <end position="330"/>
    </location>
</feature>
<sequence length="380" mass="42640">MVSFVEQDPGVYAPRGLLSTRAIRWAIRLLRYEGATVQGLARQLGTTWNTVWSQVRPVLIEAANDPVRLEDVQVLGVDEHIWHHRDPRRRGPKELTGMVDLTRGPHPTARLLDLIPGRSGKAYRDWLDERGDEFRKRVEIATLDPFQGYKNAIDDQLEGATCVLDAFHIVKLAGAAVDDVRRRIQQEALGRRGRKGEPLYGIRHVLRAGRERLTPRQQTRLASAFAAHPDHVAVEVAYQCAQDVRDVFRQPTPARGRRLAEQLIERLPSCPIPEIARLGKTLRRWKNAFLAYFDTDGASNGGTEAINGIIELGRCIARGFRNVEHYRLRMLLITGGLDASPPHPTLKSPVSAPHHPQNHPSPQVTAPPDSQPQLDDLSQD</sequence>
<feature type="compositionally biased region" description="Low complexity" evidence="1">
    <location>
        <begin position="367"/>
        <end position="380"/>
    </location>
</feature>
<dbReference type="Pfam" id="PF01610">
    <property type="entry name" value="DDE_Tnp_ISL3"/>
    <property type="match status" value="1"/>
</dbReference>
<dbReference type="AlphaFoldDB" id="A0A839QU33"/>
<dbReference type="Proteomes" id="UP000568050">
    <property type="component" value="Unassembled WGS sequence"/>
</dbReference>
<dbReference type="InterPro" id="IPR047951">
    <property type="entry name" value="Transpos_ISL3"/>
</dbReference>
<comment type="caution">
    <text evidence="3">The sequence shown here is derived from an EMBL/GenBank/DDBJ whole genome shotgun (WGS) entry which is preliminary data.</text>
</comment>
<feature type="region of interest" description="Disordered" evidence="1">
    <location>
        <begin position="338"/>
        <end position="380"/>
    </location>
</feature>
<name>A0A839QU33_9MICO</name>
<accession>A0A839QU33</accession>
<dbReference type="EMBL" id="JACHWP010000013">
    <property type="protein sequence ID" value="MBB3023814.1"/>
    <property type="molecule type" value="Genomic_DNA"/>
</dbReference>
<dbReference type="EMBL" id="JACHWP010000014">
    <property type="protein sequence ID" value="MBB3023841.1"/>
    <property type="molecule type" value="Genomic_DNA"/>
</dbReference>
<organism evidence="3 5">
    <name type="scientific">Helcobacillus massiliensis</name>
    <dbReference type="NCBI Taxonomy" id="521392"/>
    <lineage>
        <taxon>Bacteria</taxon>
        <taxon>Bacillati</taxon>
        <taxon>Actinomycetota</taxon>
        <taxon>Actinomycetes</taxon>
        <taxon>Micrococcales</taxon>
        <taxon>Dermabacteraceae</taxon>
        <taxon>Helcobacillus</taxon>
    </lineage>
</organism>
<reference evidence="3 5" key="1">
    <citation type="submission" date="2020-08" db="EMBL/GenBank/DDBJ databases">
        <title>Sequencing the genomes of 1000 actinobacteria strains.</title>
        <authorList>
            <person name="Klenk H.-P."/>
        </authorList>
    </citation>
    <scope>NUCLEOTIDE SEQUENCE [LARGE SCALE GENOMIC DNA]</scope>
    <source>
        <strain evidence="3 5">DSM 23040</strain>
    </source>
</reference>
<evidence type="ECO:0000313" key="3">
    <source>
        <dbReference type="EMBL" id="MBB3023814.1"/>
    </source>
</evidence>
<dbReference type="NCBIfam" id="NF033550">
    <property type="entry name" value="transpos_ISL3"/>
    <property type="match status" value="1"/>
</dbReference>
<evidence type="ECO:0000313" key="4">
    <source>
        <dbReference type="EMBL" id="MBB3023841.1"/>
    </source>
</evidence>
<protein>
    <submittedName>
        <fullName evidence="3">Transposase</fullName>
    </submittedName>
</protein>
<evidence type="ECO:0000256" key="1">
    <source>
        <dbReference type="SAM" id="MobiDB-lite"/>
    </source>
</evidence>